<feature type="compositionally biased region" description="Low complexity" evidence="1">
    <location>
        <begin position="460"/>
        <end position="482"/>
    </location>
</feature>
<feature type="compositionally biased region" description="Basic and acidic residues" evidence="1">
    <location>
        <begin position="1032"/>
        <end position="1046"/>
    </location>
</feature>
<feature type="region of interest" description="Disordered" evidence="1">
    <location>
        <begin position="543"/>
        <end position="562"/>
    </location>
</feature>
<feature type="region of interest" description="Disordered" evidence="1">
    <location>
        <begin position="176"/>
        <end position="206"/>
    </location>
</feature>
<dbReference type="Gene3D" id="2.30.29.30">
    <property type="entry name" value="Pleckstrin-homology domain (PH domain)/Phosphotyrosine-binding domain (PTB)"/>
    <property type="match status" value="1"/>
</dbReference>
<name>U6GBH0_EIMAC</name>
<dbReference type="OrthoDB" id="5981550at2759"/>
<sequence>MTSQPPGNGHLNGLSPASTAALAADNQLRAHDACRTFPTSSTLQASPIRCPSTSCAEVLSGELGVSSTLGPQGLLTTHEGGPREPETEAGVTKCLDTRDPFSDLIEESSSHTHLLKLQTKEKKGAADGEEASSETPASLGSAAALAAGEMRLSQPSCVSKDSSFCADFAALNALKKQQQQERRDSSTDDSVSPLEYAATRSSSSLLPEGVSAVGEGKLVHLDGPSRCSPLEFYDIAAACQQTTELAASALAPHGAMQPPPALAATAAPETAAGISSSALGAGGSPSGGSHVAEAAAAAGAAEPPETEAAAATVPEAAAADVVDGDSSMGCMQWPFESGVRPWDDLGQDTREIAEGASGTQLEDLPKKRIWVFHRGVCTPVSWYADTSAEDVKTAVLCACDVLADDIDGVEASAATGGFCLRLIQPLPDVADVDEEALFREVKTISLRCQLPSGKEGPQRAPATAATQQAAEAPEAAAATPEAAAAAAAPEVAPAAATAAADTAAAGEAGVCDEVSVVVTLGPRVYAQDFGSLREGGAYMLELQPPGASEENSQQQQQQQQELQLLRQQVGDKWRRLSVEVDPLLHIEAQKAVLQMRGGTNLLKHTRFGHPHLRQFQLSADRNRLLWYTASKGKKASVVCWEQLEGLVLGQKSATFQAYKIPALQHLSFSLVFKQEDAFAELAAAAAAAVAPAAVAAAAAPPAAADEVVLPSSWLETAPRTLDLTCKDELEFETWVTGCKALIAAAKGVKLSKLQLLSHSRRFLRAVERNEATVQLTKLPQVEERSGLKDCIDLPWHPPEELEKKYQEQVLRVQAAAEELRTLDKSCVAPPAMDLSSLLGAGPAYATVLEERLEEEDEETEIERVRELIGEAHEATQQQTPAAEAAAPAAAGAAAATAAPAEAGASSTADLCGISSSVTAGPTDNGGLHHSAPAPSTQQQQQQQDGSVLAISSEGAVIRAADQAGVSFKESFDAAASGGPLDLEQISQQFQRTLSSFLDSTAQAQQRVASALTAAAAAATAAAAAVLGEDDEASQKQREKDRLPSEE</sequence>
<proteinExistence type="predicted"/>
<dbReference type="PANTHER" id="PTHR23261">
    <property type="entry name" value="GROUNDHOG-RELATED"/>
    <property type="match status" value="1"/>
</dbReference>
<dbReference type="AlphaFoldDB" id="U6GBH0"/>
<evidence type="ECO:0000313" key="2">
    <source>
        <dbReference type="EMBL" id="CDI76673.1"/>
    </source>
</evidence>
<reference evidence="2" key="2">
    <citation type="submission" date="2013-10" db="EMBL/GenBank/DDBJ databases">
        <authorList>
            <person name="Aslett M."/>
        </authorList>
    </citation>
    <scope>NUCLEOTIDE SEQUENCE [LARGE SCALE GENOMIC DNA]</scope>
    <source>
        <strain evidence="2">Houghton</strain>
    </source>
</reference>
<feature type="region of interest" description="Disordered" evidence="1">
    <location>
        <begin position="66"/>
        <end position="90"/>
    </location>
</feature>
<dbReference type="VEuPathDB" id="ToxoDB:EAH_00019140"/>
<accession>U6GBH0</accession>
<dbReference type="Proteomes" id="UP000018050">
    <property type="component" value="Unassembled WGS sequence"/>
</dbReference>
<evidence type="ECO:0000256" key="1">
    <source>
        <dbReference type="SAM" id="MobiDB-lite"/>
    </source>
</evidence>
<evidence type="ECO:0000313" key="3">
    <source>
        <dbReference type="Proteomes" id="UP000018050"/>
    </source>
</evidence>
<dbReference type="SUPFAM" id="SSF50729">
    <property type="entry name" value="PH domain-like"/>
    <property type="match status" value="1"/>
</dbReference>
<feature type="region of interest" description="Disordered" evidence="1">
    <location>
        <begin position="1022"/>
        <end position="1046"/>
    </location>
</feature>
<dbReference type="InterPro" id="IPR052886">
    <property type="entry name" value="LCS_TC/CRSF"/>
</dbReference>
<protein>
    <recommendedName>
        <fullName evidence="4">PH domain-containing protein</fullName>
    </recommendedName>
</protein>
<gene>
    <name evidence="2" type="ORF">EAH_00019140</name>
</gene>
<feature type="region of interest" description="Disordered" evidence="1">
    <location>
        <begin position="276"/>
        <end position="313"/>
    </location>
</feature>
<feature type="compositionally biased region" description="Low complexity" evidence="1">
    <location>
        <begin position="287"/>
        <end position="313"/>
    </location>
</feature>
<keyword evidence="3" id="KW-1185">Reference proteome</keyword>
<dbReference type="RefSeq" id="XP_013252821.1">
    <property type="nucleotide sequence ID" value="XM_013397367.1"/>
</dbReference>
<feature type="region of interest" description="Disordered" evidence="1">
    <location>
        <begin position="107"/>
        <end position="140"/>
    </location>
</feature>
<dbReference type="EMBL" id="HG670442">
    <property type="protein sequence ID" value="CDI76673.1"/>
    <property type="molecule type" value="Genomic_DNA"/>
</dbReference>
<evidence type="ECO:0008006" key="4">
    <source>
        <dbReference type="Google" id="ProtNLM"/>
    </source>
</evidence>
<feature type="compositionally biased region" description="Low complexity" evidence="1">
    <location>
        <begin position="553"/>
        <end position="562"/>
    </location>
</feature>
<organism evidence="2 3">
    <name type="scientific">Eimeria acervulina</name>
    <name type="common">Coccidian parasite</name>
    <dbReference type="NCBI Taxonomy" id="5801"/>
    <lineage>
        <taxon>Eukaryota</taxon>
        <taxon>Sar</taxon>
        <taxon>Alveolata</taxon>
        <taxon>Apicomplexa</taxon>
        <taxon>Conoidasida</taxon>
        <taxon>Coccidia</taxon>
        <taxon>Eucoccidiorida</taxon>
        <taxon>Eimeriorina</taxon>
        <taxon>Eimeriidae</taxon>
        <taxon>Eimeria</taxon>
    </lineage>
</organism>
<dbReference type="GeneID" id="25269984"/>
<feature type="region of interest" description="Disordered" evidence="1">
    <location>
        <begin position="450"/>
        <end position="482"/>
    </location>
</feature>
<dbReference type="InterPro" id="IPR011993">
    <property type="entry name" value="PH-like_dom_sf"/>
</dbReference>
<dbReference type="PANTHER" id="PTHR23261:SF77">
    <property type="entry name" value="GROUND-LIKE DOMAIN-CONTAINING PROTEIN"/>
    <property type="match status" value="1"/>
</dbReference>
<feature type="region of interest" description="Disordered" evidence="1">
    <location>
        <begin position="915"/>
        <end position="947"/>
    </location>
</feature>
<feature type="non-terminal residue" evidence="2">
    <location>
        <position position="1046"/>
    </location>
</feature>
<reference evidence="2" key="1">
    <citation type="submission" date="2013-10" db="EMBL/GenBank/DDBJ databases">
        <title>Genomic analysis of the causative agents of coccidiosis in chickens.</title>
        <authorList>
            <person name="Reid A.J."/>
            <person name="Blake D."/>
            <person name="Billington K."/>
            <person name="Browne H."/>
            <person name="Dunn M."/>
            <person name="Hung S."/>
            <person name="Kawahara F."/>
            <person name="Miranda-Saavedra D."/>
            <person name="Mourier T."/>
            <person name="Nagra H."/>
            <person name="Otto T.D."/>
            <person name="Rawlings N."/>
            <person name="Sanchez A."/>
            <person name="Sanders M."/>
            <person name="Subramaniam C."/>
            <person name="Tay Y."/>
            <person name="Dear P."/>
            <person name="Doerig C."/>
            <person name="Gruber A."/>
            <person name="Parkinson J."/>
            <person name="Shirley M."/>
            <person name="Wan K.L."/>
            <person name="Berriman M."/>
            <person name="Tomley F."/>
            <person name="Pain A."/>
        </authorList>
    </citation>
    <scope>NUCLEOTIDE SEQUENCE [LARGE SCALE GENOMIC DNA]</scope>
    <source>
        <strain evidence="2">Houghton</strain>
    </source>
</reference>